<keyword evidence="3" id="KW-0489">Methyltransferase</keyword>
<gene>
    <name evidence="3" type="ORF">HXK21_04950</name>
</gene>
<evidence type="ECO:0000313" key="4">
    <source>
        <dbReference type="Proteomes" id="UP000704068"/>
    </source>
</evidence>
<dbReference type="RefSeq" id="WP_303763736.1">
    <property type="nucleotide sequence ID" value="NZ_JABZGR010000011.1"/>
</dbReference>
<dbReference type="InterPro" id="IPR054168">
    <property type="entry name" value="PG_1098_Fer"/>
</dbReference>
<dbReference type="EMBL" id="JABZGR010000011">
    <property type="protein sequence ID" value="MBF0970371.1"/>
    <property type="molecule type" value="Genomic_DNA"/>
</dbReference>
<dbReference type="GO" id="GO:0008168">
    <property type="term" value="F:methyltransferase activity"/>
    <property type="evidence" value="ECO:0007669"/>
    <property type="project" value="UniProtKB-KW"/>
</dbReference>
<dbReference type="GO" id="GO:0032259">
    <property type="term" value="P:methylation"/>
    <property type="evidence" value="ECO:0007669"/>
    <property type="project" value="UniProtKB-KW"/>
</dbReference>
<feature type="domain" description="PG-1098 ferredoxin-like" evidence="2">
    <location>
        <begin position="272"/>
        <end position="315"/>
    </location>
</feature>
<dbReference type="AlphaFoldDB" id="A0A929RX82"/>
<proteinExistence type="predicted"/>
<feature type="domain" description="THUMP-like" evidence="1">
    <location>
        <begin position="316"/>
        <end position="387"/>
    </location>
</feature>
<dbReference type="Pfam" id="PF22013">
    <property type="entry name" value="PG_1098_Fer"/>
    <property type="match status" value="1"/>
</dbReference>
<reference evidence="3" key="1">
    <citation type="submission" date="2020-04" db="EMBL/GenBank/DDBJ databases">
        <title>Deep metagenomics examines the oral microbiome during advanced dental caries in children, revealing novel taxa and co-occurrences with host molecules.</title>
        <authorList>
            <person name="Baker J.L."/>
            <person name="Morton J.T."/>
            <person name="Dinis M."/>
            <person name="Alvarez R."/>
            <person name="Tran N.C."/>
            <person name="Knight R."/>
            <person name="Edlund A."/>
        </authorList>
    </citation>
    <scope>NUCLEOTIDE SEQUENCE</scope>
    <source>
        <strain evidence="3">JCVI_34_bin.1</strain>
    </source>
</reference>
<keyword evidence="3" id="KW-0808">Transferase</keyword>
<evidence type="ECO:0000313" key="3">
    <source>
        <dbReference type="EMBL" id="MBF0970371.1"/>
    </source>
</evidence>
<name>A0A929RX82_9BACT</name>
<dbReference type="Gene3D" id="3.40.50.150">
    <property type="entry name" value="Vaccinia Virus protein VP39"/>
    <property type="match status" value="1"/>
</dbReference>
<comment type="caution">
    <text evidence="3">The sequence shown here is derived from an EMBL/GenBank/DDBJ whole genome shotgun (WGS) entry which is preliminary data.</text>
</comment>
<dbReference type="InterPro" id="IPR029063">
    <property type="entry name" value="SAM-dependent_MTases_sf"/>
</dbReference>
<dbReference type="InterPro" id="IPR041497">
    <property type="entry name" value="Thump-like"/>
</dbReference>
<organism evidence="3 4">
    <name type="scientific">Alloprevotella tannerae</name>
    <dbReference type="NCBI Taxonomy" id="76122"/>
    <lineage>
        <taxon>Bacteria</taxon>
        <taxon>Pseudomonadati</taxon>
        <taxon>Bacteroidota</taxon>
        <taxon>Bacteroidia</taxon>
        <taxon>Bacteroidales</taxon>
        <taxon>Prevotellaceae</taxon>
        <taxon>Alloprevotella</taxon>
    </lineage>
</organism>
<dbReference type="Pfam" id="PF18096">
    <property type="entry name" value="Thump_like"/>
    <property type="match status" value="1"/>
</dbReference>
<accession>A0A929RX82</accession>
<dbReference type="SUPFAM" id="SSF53335">
    <property type="entry name" value="S-adenosyl-L-methionine-dependent methyltransferases"/>
    <property type="match status" value="1"/>
</dbReference>
<evidence type="ECO:0000259" key="2">
    <source>
        <dbReference type="Pfam" id="PF22013"/>
    </source>
</evidence>
<evidence type="ECO:0000259" key="1">
    <source>
        <dbReference type="Pfam" id="PF18096"/>
    </source>
</evidence>
<dbReference type="Proteomes" id="UP000704068">
    <property type="component" value="Unassembled WGS sequence"/>
</dbReference>
<protein>
    <submittedName>
        <fullName evidence="3">SAM-dependent methyltransferase</fullName>
    </submittedName>
</protein>
<dbReference type="Gene3D" id="1.10.10.1110">
    <property type="entry name" value="Methyltransferase PG1098, N-terminal domain"/>
    <property type="match status" value="1"/>
</dbReference>
<sequence>MENAETFIRDHRTESVPALALLLADRPREEAEYILRQIEGWQKLNAKVPAWAAEPRLRYPRRLSLEQCSGELAARYKAEVIRRHLPAGGRMVDLTGGFGVDFFYLGQLFDEAIYVEKQADLWQLATHNLPLLGLHNAHFVNGDGVAYLQAMPPADFILLDPARRDGAGRKVVSLADCEPNVMDILPLLREKARYTLLKLSPMLDWHTAVSELGGVCEVHVFAEKGECKDLLLLLGPTDGPPSIHCRDGVDFSFKTADETAANCTFTSAVETYIYEPSAALLKAGALKLPALRFDLKKLHPNSHLYTSTQLIVNFPGRRFRCLRTTTMNKAALKDFCGDTKRANITVRNFPLTVDALRKKLHVKEGGDDYWFATTLCDGQKVIIACEKLTANHPSD</sequence>